<proteinExistence type="inferred from homology"/>
<evidence type="ECO:0000313" key="8">
    <source>
        <dbReference type="EMBL" id="TWB28480.1"/>
    </source>
</evidence>
<dbReference type="InterPro" id="IPR029903">
    <property type="entry name" value="RmlD-like-bd"/>
</dbReference>
<protein>
    <recommendedName>
        <fullName evidence="4 6">dTDP-4-dehydrorhamnose reductase</fullName>
        <ecNumber evidence="3 6">1.1.1.133</ecNumber>
    </recommendedName>
</protein>
<dbReference type="AlphaFoldDB" id="A0A560G416"/>
<reference evidence="8 9" key="1">
    <citation type="submission" date="2019-06" db="EMBL/GenBank/DDBJ databases">
        <title>Genomic Encyclopedia of Type Strains, Phase IV (KMG-V): Genome sequencing to study the core and pangenomes of soil and plant-associated prokaryotes.</title>
        <authorList>
            <person name="Whitman W."/>
        </authorList>
    </citation>
    <scope>NUCLEOTIDE SEQUENCE [LARGE SCALE GENOMIC DNA]</scope>
    <source>
        <strain evidence="8 9">BR 11865</strain>
    </source>
</reference>
<dbReference type="EC" id="1.1.1.133" evidence="3 6"/>
<dbReference type="RefSeq" id="WP_145616585.1">
    <property type="nucleotide sequence ID" value="NZ_JAYNFR010000034.1"/>
</dbReference>
<dbReference type="GO" id="GO:0008831">
    <property type="term" value="F:dTDP-4-dehydrorhamnose reductase activity"/>
    <property type="evidence" value="ECO:0007669"/>
    <property type="project" value="UniProtKB-EC"/>
</dbReference>
<keyword evidence="9" id="KW-1185">Reference proteome</keyword>
<evidence type="ECO:0000256" key="4">
    <source>
        <dbReference type="ARBA" id="ARBA00017099"/>
    </source>
</evidence>
<dbReference type="PANTHER" id="PTHR10491">
    <property type="entry name" value="DTDP-4-DEHYDRORHAMNOSE REDUCTASE"/>
    <property type="match status" value="1"/>
</dbReference>
<organism evidence="8 9">
    <name type="scientific">Nitrospirillum amazonense</name>
    <dbReference type="NCBI Taxonomy" id="28077"/>
    <lineage>
        <taxon>Bacteria</taxon>
        <taxon>Pseudomonadati</taxon>
        <taxon>Pseudomonadota</taxon>
        <taxon>Alphaproteobacteria</taxon>
        <taxon>Rhodospirillales</taxon>
        <taxon>Azospirillaceae</taxon>
        <taxon>Nitrospirillum</taxon>
    </lineage>
</organism>
<evidence type="ECO:0000256" key="5">
    <source>
        <dbReference type="ARBA" id="ARBA00048200"/>
    </source>
</evidence>
<comment type="caution">
    <text evidence="8">The sequence shown here is derived from an EMBL/GenBank/DDBJ whole genome shotgun (WGS) entry which is preliminary data.</text>
</comment>
<dbReference type="SUPFAM" id="SSF51735">
    <property type="entry name" value="NAD(P)-binding Rossmann-fold domains"/>
    <property type="match status" value="1"/>
</dbReference>
<keyword evidence="6" id="KW-0560">Oxidoreductase</keyword>
<evidence type="ECO:0000256" key="3">
    <source>
        <dbReference type="ARBA" id="ARBA00012929"/>
    </source>
</evidence>
<evidence type="ECO:0000259" key="7">
    <source>
        <dbReference type="Pfam" id="PF04321"/>
    </source>
</evidence>
<evidence type="ECO:0000256" key="6">
    <source>
        <dbReference type="RuleBase" id="RU364082"/>
    </source>
</evidence>
<evidence type="ECO:0000256" key="2">
    <source>
        <dbReference type="ARBA" id="ARBA00010944"/>
    </source>
</evidence>
<comment type="cofactor">
    <cofactor evidence="6">
        <name>Mg(2+)</name>
        <dbReference type="ChEBI" id="CHEBI:18420"/>
    </cofactor>
    <text evidence="6">Binds 1 Mg(2+) ion per monomer.</text>
</comment>
<dbReference type="NCBIfam" id="TIGR01214">
    <property type="entry name" value="rmlD"/>
    <property type="match status" value="1"/>
</dbReference>
<accession>A0A560G416</accession>
<dbReference type="EMBL" id="VITO01000005">
    <property type="protein sequence ID" value="TWB28480.1"/>
    <property type="molecule type" value="Genomic_DNA"/>
</dbReference>
<dbReference type="Gene3D" id="3.90.25.10">
    <property type="entry name" value="UDP-galactose 4-epimerase, domain 1"/>
    <property type="match status" value="1"/>
</dbReference>
<sequence>MTGESVGSVRVLLLGGAGQVGLAFQRVAPANWQVSAPGREALDIANADAVLGAVSAADLVVNCAAYTAVDKAEGEPDAAYAANRDGPAALAHACAVRNTPLLHLSTDYVFDGTKVGPYVETDPVGPVSVYGASKEAGEQAVRAALPAHVILRTAWVYGPDRANFLRTMLRLGAEREELRVVADQHGCPTAAADIADALVAVGNRILDGQRDGFGTYHLCGTGATTWHGFAAEIFAQAQARGAKVPRLVAIGTADYPTPAKRPANSVLDCALLEQVFGWRAPAWPDSLARSLDVLLPAQS</sequence>
<evidence type="ECO:0000313" key="9">
    <source>
        <dbReference type="Proteomes" id="UP000316545"/>
    </source>
</evidence>
<dbReference type="Pfam" id="PF04321">
    <property type="entry name" value="RmlD_sub_bind"/>
    <property type="match status" value="1"/>
</dbReference>
<dbReference type="InterPro" id="IPR005913">
    <property type="entry name" value="dTDP_dehydrorham_reduct"/>
</dbReference>
<feature type="domain" description="RmlD-like substrate binding" evidence="7">
    <location>
        <begin position="10"/>
        <end position="293"/>
    </location>
</feature>
<dbReference type="Gene3D" id="3.40.50.720">
    <property type="entry name" value="NAD(P)-binding Rossmann-like Domain"/>
    <property type="match status" value="1"/>
</dbReference>
<dbReference type="PANTHER" id="PTHR10491:SF4">
    <property type="entry name" value="METHIONINE ADENOSYLTRANSFERASE 2 SUBUNIT BETA"/>
    <property type="match status" value="1"/>
</dbReference>
<name>A0A560G416_9PROT</name>
<gene>
    <name evidence="8" type="ORF">FBZ88_105199</name>
</gene>
<comment type="pathway">
    <text evidence="1 6">Carbohydrate biosynthesis; dTDP-L-rhamnose biosynthesis.</text>
</comment>
<evidence type="ECO:0000256" key="1">
    <source>
        <dbReference type="ARBA" id="ARBA00004781"/>
    </source>
</evidence>
<dbReference type="CDD" id="cd05254">
    <property type="entry name" value="dTDP_HR_like_SDR_e"/>
    <property type="match status" value="1"/>
</dbReference>
<comment type="catalytic activity">
    <reaction evidence="5 6">
        <text>dTDP-beta-L-rhamnose + NADP(+) = dTDP-4-dehydro-beta-L-rhamnose + NADPH + H(+)</text>
        <dbReference type="Rhea" id="RHEA:21796"/>
        <dbReference type="ChEBI" id="CHEBI:15378"/>
        <dbReference type="ChEBI" id="CHEBI:57510"/>
        <dbReference type="ChEBI" id="CHEBI:57783"/>
        <dbReference type="ChEBI" id="CHEBI:58349"/>
        <dbReference type="ChEBI" id="CHEBI:62830"/>
        <dbReference type="EC" id="1.1.1.133"/>
    </reaction>
</comment>
<keyword evidence="6" id="KW-0521">NADP</keyword>
<dbReference type="GO" id="GO:0019305">
    <property type="term" value="P:dTDP-rhamnose biosynthetic process"/>
    <property type="evidence" value="ECO:0007669"/>
    <property type="project" value="UniProtKB-UniPathway"/>
</dbReference>
<comment type="function">
    <text evidence="6">Catalyzes the reduction of dTDP-6-deoxy-L-lyxo-4-hexulose to yield dTDP-L-rhamnose.</text>
</comment>
<dbReference type="Proteomes" id="UP000316545">
    <property type="component" value="Unassembled WGS sequence"/>
</dbReference>
<dbReference type="InterPro" id="IPR036291">
    <property type="entry name" value="NAD(P)-bd_dom_sf"/>
</dbReference>
<comment type="similarity">
    <text evidence="2 6">Belongs to the dTDP-4-dehydrorhamnose reductase family.</text>
</comment>
<dbReference type="UniPathway" id="UPA00124"/>